<dbReference type="OrthoDB" id="5864896at2759"/>
<dbReference type="RefSeq" id="XP_007322620.1">
    <property type="nucleotide sequence ID" value="XM_007322558.1"/>
</dbReference>
<dbReference type="PROSITE" id="PS50158">
    <property type="entry name" value="ZF_CCHC"/>
    <property type="match status" value="1"/>
</dbReference>
<evidence type="ECO:0000256" key="1">
    <source>
        <dbReference type="ARBA" id="ARBA00022664"/>
    </source>
</evidence>
<keyword evidence="2" id="KW-0863">Zinc-finger</keyword>
<feature type="region of interest" description="Disordered" evidence="3">
    <location>
        <begin position="131"/>
        <end position="166"/>
    </location>
</feature>
<dbReference type="GO" id="GO:0003676">
    <property type="term" value="F:nucleic acid binding"/>
    <property type="evidence" value="ECO:0007669"/>
    <property type="project" value="InterPro"/>
</dbReference>
<feature type="domain" description="CCHC-type" evidence="4">
    <location>
        <begin position="186"/>
        <end position="201"/>
    </location>
</feature>
<keyword evidence="2" id="KW-0479">Metal-binding</keyword>
<dbReference type="Pfam" id="PF00098">
    <property type="entry name" value="zf-CCHC"/>
    <property type="match status" value="1"/>
</dbReference>
<evidence type="ECO:0000256" key="2">
    <source>
        <dbReference type="PROSITE-ProRule" id="PRU00047"/>
    </source>
</evidence>
<dbReference type="InterPro" id="IPR036875">
    <property type="entry name" value="Znf_CCHC_sf"/>
</dbReference>
<sequence>MSLQPDMNSLLHNMRAQIQALTNQLTDIQAAPAAKPMVERKFNKKVTIVADPGAFEGDRAQFAQCNSSTIMSERTCGGLICPIELLERNVNPRIAKQIYLQDTRSDNLALAAEEVCRVSRALELYVMYQGGGPTTKNNESQRRLGSSNHHNHSHRFKPFRLQPGQDAPMDIGTVQGGQMRRFKGNCYNCGQEGHMSRDCRNSSSLECGPSGTNTRVLDSGKNKNKNLENHKVEKHVSLDISSSFSEPLSTEIPRHILMHTYVFQKEICLDVGVENLARGIIHPTSAPLDSGANGIFIDQVWAEQIGLPF</sequence>
<evidence type="ECO:0000259" key="4">
    <source>
        <dbReference type="PROSITE" id="PS50158"/>
    </source>
</evidence>
<name>F8P898_SERL9</name>
<keyword evidence="1" id="KW-0507">mRNA processing</keyword>
<feature type="compositionally biased region" description="Polar residues" evidence="3">
    <location>
        <begin position="134"/>
        <end position="148"/>
    </location>
</feature>
<feature type="compositionally biased region" description="Basic residues" evidence="3">
    <location>
        <begin position="149"/>
        <end position="158"/>
    </location>
</feature>
<proteinExistence type="predicted"/>
<dbReference type="GO" id="GO:0006397">
    <property type="term" value="P:mRNA processing"/>
    <property type="evidence" value="ECO:0007669"/>
    <property type="project" value="UniProtKB-KW"/>
</dbReference>
<dbReference type="KEGG" id="sla:SERLADRAFT_441996"/>
<evidence type="ECO:0000256" key="3">
    <source>
        <dbReference type="SAM" id="MobiDB-lite"/>
    </source>
</evidence>
<dbReference type="AlphaFoldDB" id="F8P898"/>
<protein>
    <recommendedName>
        <fullName evidence="4">CCHC-type domain-containing protein</fullName>
    </recommendedName>
</protein>
<dbReference type="Proteomes" id="UP000008064">
    <property type="component" value="Unassembled WGS sequence"/>
</dbReference>
<dbReference type="EMBL" id="GL945440">
    <property type="protein sequence ID" value="EGO20654.1"/>
    <property type="molecule type" value="Genomic_DNA"/>
</dbReference>
<dbReference type="SMART" id="SM00343">
    <property type="entry name" value="ZnF_C2HC"/>
    <property type="match status" value="1"/>
</dbReference>
<evidence type="ECO:0000313" key="5">
    <source>
        <dbReference type="EMBL" id="EGO20654.1"/>
    </source>
</evidence>
<dbReference type="InterPro" id="IPR001878">
    <property type="entry name" value="Znf_CCHC"/>
</dbReference>
<dbReference type="GO" id="GO:0008270">
    <property type="term" value="F:zinc ion binding"/>
    <property type="evidence" value="ECO:0007669"/>
    <property type="project" value="UniProtKB-KW"/>
</dbReference>
<dbReference type="SUPFAM" id="SSF57756">
    <property type="entry name" value="Retrovirus zinc finger-like domains"/>
    <property type="match status" value="1"/>
</dbReference>
<accession>F8P898</accession>
<dbReference type="GeneID" id="18815634"/>
<dbReference type="Gene3D" id="4.10.60.10">
    <property type="entry name" value="Zinc finger, CCHC-type"/>
    <property type="match status" value="1"/>
</dbReference>
<reference evidence="5" key="1">
    <citation type="submission" date="2011-04" db="EMBL/GenBank/DDBJ databases">
        <title>Evolution of plant cell wall degrading machinery underlies the functional diversity of forest fungi.</title>
        <authorList>
            <consortium name="US DOE Joint Genome Institute (JGI-PGF)"/>
            <person name="Eastwood D.C."/>
            <person name="Floudas D."/>
            <person name="Binder M."/>
            <person name="Majcherczyk A."/>
            <person name="Schneider P."/>
            <person name="Aerts A."/>
            <person name="Asiegbu F.O."/>
            <person name="Baker S.E."/>
            <person name="Barry K."/>
            <person name="Bendiksby M."/>
            <person name="Blumentritt M."/>
            <person name="Coutinho P.M."/>
            <person name="Cullen D."/>
            <person name="Cullen D."/>
            <person name="Gathman A."/>
            <person name="Goodell B."/>
            <person name="Henrissat B."/>
            <person name="Ihrmark K."/>
            <person name="Kauserud H."/>
            <person name="Kohler A."/>
            <person name="LaButti K."/>
            <person name="Lapidus A."/>
            <person name="Lavin J.L."/>
            <person name="Lee Y.-H."/>
            <person name="Lindquist E."/>
            <person name="Lilly W."/>
            <person name="Lucas S."/>
            <person name="Morin E."/>
            <person name="Murat C."/>
            <person name="Oguiza J.A."/>
            <person name="Park J."/>
            <person name="Pisabarro A.G."/>
            <person name="Riley R."/>
            <person name="Rosling A."/>
            <person name="Salamov A."/>
            <person name="Schmidt O."/>
            <person name="Schmutz J."/>
            <person name="Skrede I."/>
            <person name="Stenlid J."/>
            <person name="Wiebenga A."/>
            <person name="Xie X."/>
            <person name="Kues U."/>
            <person name="Hibbett D.S."/>
            <person name="Hoffmeister D."/>
            <person name="Hogberg N."/>
            <person name="Martin F."/>
            <person name="Grigoriev I.V."/>
            <person name="Watkinson S.C."/>
        </authorList>
    </citation>
    <scope>NUCLEOTIDE SEQUENCE</scope>
    <source>
        <strain evidence="5">S7.9</strain>
    </source>
</reference>
<keyword evidence="2" id="KW-0862">Zinc</keyword>
<organism>
    <name type="scientific">Serpula lacrymans var. lacrymans (strain S7.9)</name>
    <name type="common">Dry rot fungus</name>
    <dbReference type="NCBI Taxonomy" id="578457"/>
    <lineage>
        <taxon>Eukaryota</taxon>
        <taxon>Fungi</taxon>
        <taxon>Dikarya</taxon>
        <taxon>Basidiomycota</taxon>
        <taxon>Agaricomycotina</taxon>
        <taxon>Agaricomycetes</taxon>
        <taxon>Agaricomycetidae</taxon>
        <taxon>Boletales</taxon>
        <taxon>Coniophorineae</taxon>
        <taxon>Serpulaceae</taxon>
        <taxon>Serpula</taxon>
    </lineage>
</organism>
<gene>
    <name evidence="5" type="ORF">SERLADRAFT_441996</name>
</gene>
<dbReference type="HOGENOM" id="CLU_900673_0_0_1"/>